<proteinExistence type="evidence at transcript level"/>
<evidence type="ECO:0000256" key="1">
    <source>
        <dbReference type="SAM" id="SignalP"/>
    </source>
</evidence>
<evidence type="ECO:0000313" key="2">
    <source>
        <dbReference type="EMBL" id="AMS24280.1"/>
    </source>
</evidence>
<name>A0A142KWG0_PHAPC</name>
<reference evidence="2" key="1">
    <citation type="journal article" date="2016" name="Front. Plant Sci.">
        <title>Identification of Phakopsora pachyrhizi Candidate Effectors with Virulence Activity in a Distantly Related Pathosystem.</title>
        <authorList>
            <person name="Kunjeti S.G."/>
            <person name="Iyer G."/>
            <person name="Johnson E."/>
            <person name="Li E."/>
            <person name="Broglie K.E."/>
            <person name="Rauscher G."/>
            <person name="Rairdan G.J."/>
        </authorList>
    </citation>
    <scope>NUCLEOTIDE SEQUENCE</scope>
    <source>
        <strain evidence="2">GA-05</strain>
    </source>
</reference>
<feature type="non-terminal residue" evidence="2">
    <location>
        <position position="1"/>
    </location>
</feature>
<organism evidence="2">
    <name type="scientific">Phakopsora pachyrhizi</name>
    <name type="common">Asian soybean rust disease fungus</name>
    <dbReference type="NCBI Taxonomy" id="170000"/>
    <lineage>
        <taxon>Eukaryota</taxon>
        <taxon>Fungi</taxon>
        <taxon>Dikarya</taxon>
        <taxon>Basidiomycota</taxon>
        <taxon>Pucciniomycotina</taxon>
        <taxon>Pucciniomycetes</taxon>
        <taxon>Pucciniales</taxon>
        <taxon>Phakopsoraceae</taxon>
        <taxon>Phakopsora</taxon>
    </lineage>
</organism>
<dbReference type="EMBL" id="KU695159">
    <property type="protein sequence ID" value="AMS24280.1"/>
    <property type="molecule type" value="mRNA"/>
</dbReference>
<accession>A0A142KWG0</accession>
<dbReference type="AlphaFoldDB" id="A0A142KWG0"/>
<sequence length="182" mass="18965">MQGFFLVSIAVQVALVVAQGNTPTKVTAQPQVNNSSAPANASAIDLPKIIAVNCTQAYIEITDSSINGTTIGACKRFEDSEGSFCKPDDCIGSATCLSCKKVTVGATANSTVVSNSTVDSVVCRKDYFFPGPGSKSNQSLCTDEKDDNYICSGVCTSFASCSHCVSAKDPALAKLKEKSPKN</sequence>
<protein>
    <submittedName>
        <fullName evidence="2">CSEP-09</fullName>
    </submittedName>
</protein>
<reference evidence="2" key="2">
    <citation type="submission" date="2016-02" db="EMBL/GenBank/DDBJ databases">
        <authorList>
            <person name="Wen L."/>
            <person name="He K."/>
            <person name="Yang H."/>
        </authorList>
    </citation>
    <scope>NUCLEOTIDE SEQUENCE</scope>
    <source>
        <strain evidence="2">GA-05</strain>
    </source>
</reference>
<feature type="signal peptide" evidence="1">
    <location>
        <begin position="1"/>
        <end position="18"/>
    </location>
</feature>
<keyword evidence="1" id="KW-0732">Signal</keyword>
<feature type="chain" id="PRO_5007499065" evidence="1">
    <location>
        <begin position="19"/>
        <end position="182"/>
    </location>
</feature>